<accession>A0A179GXN8</accession>
<dbReference type="GO" id="GO:0006032">
    <property type="term" value="P:chitin catabolic process"/>
    <property type="evidence" value="ECO:0007669"/>
    <property type="project" value="UniProtKB-KW"/>
</dbReference>
<dbReference type="InterPro" id="IPR001002">
    <property type="entry name" value="Chitin-bd_1"/>
</dbReference>
<evidence type="ECO:0000256" key="8">
    <source>
        <dbReference type="ARBA" id="ARBA00023024"/>
    </source>
</evidence>
<protein>
    <recommendedName>
        <fullName evidence="4">chitinase</fullName>
        <ecNumber evidence="4">3.2.1.14</ecNumber>
    </recommendedName>
</protein>
<feature type="domain" description="GH18" evidence="15">
    <location>
        <begin position="1"/>
        <end position="342"/>
    </location>
</feature>
<evidence type="ECO:0000256" key="6">
    <source>
        <dbReference type="ARBA" id="ARBA00022669"/>
    </source>
</evidence>
<comment type="subcellular location">
    <subcellularLocation>
        <location evidence="2">Secreted</location>
    </subcellularLocation>
</comment>
<evidence type="ECO:0000256" key="3">
    <source>
        <dbReference type="ARBA" id="ARBA00008682"/>
    </source>
</evidence>
<evidence type="ECO:0000256" key="14">
    <source>
        <dbReference type="SAM" id="MobiDB-lite"/>
    </source>
</evidence>
<comment type="caution">
    <text evidence="16">The sequence shown here is derived from an EMBL/GenBank/DDBJ whole genome shotgun (WGS) entry which is preliminary data.</text>
</comment>
<dbReference type="AlphaFoldDB" id="A0A179GXN8"/>
<evidence type="ECO:0000256" key="13">
    <source>
        <dbReference type="RuleBase" id="RU000489"/>
    </source>
</evidence>
<evidence type="ECO:0000313" key="17">
    <source>
        <dbReference type="Proteomes" id="UP000078240"/>
    </source>
</evidence>
<keyword evidence="9" id="KW-0843">Virulence</keyword>
<dbReference type="EC" id="3.2.1.14" evidence="4"/>
<dbReference type="CDD" id="cd00035">
    <property type="entry name" value="ChtBD1"/>
    <property type="match status" value="1"/>
</dbReference>
<dbReference type="PANTHER" id="PTHR47700:SF2">
    <property type="entry name" value="CHITINASE"/>
    <property type="match status" value="1"/>
</dbReference>
<dbReference type="EMBL" id="LSBH01000003">
    <property type="protein sequence ID" value="OAQ82542.1"/>
    <property type="molecule type" value="Genomic_DNA"/>
</dbReference>
<evidence type="ECO:0000256" key="11">
    <source>
        <dbReference type="ARBA" id="ARBA00023295"/>
    </source>
</evidence>
<dbReference type="SMART" id="SM00636">
    <property type="entry name" value="Glyco_18"/>
    <property type="match status" value="1"/>
</dbReference>
<dbReference type="PROSITE" id="PS51910">
    <property type="entry name" value="GH18_2"/>
    <property type="match status" value="1"/>
</dbReference>
<dbReference type="Gene3D" id="3.20.20.80">
    <property type="entry name" value="Glycosidases"/>
    <property type="match status" value="1"/>
</dbReference>
<dbReference type="InterPro" id="IPR001223">
    <property type="entry name" value="Glyco_hydro18_cat"/>
</dbReference>
<keyword evidence="11 13" id="KW-0326">Glycosidase</keyword>
<feature type="region of interest" description="Disordered" evidence="14">
    <location>
        <begin position="466"/>
        <end position="507"/>
    </location>
</feature>
<evidence type="ECO:0000256" key="4">
    <source>
        <dbReference type="ARBA" id="ARBA00012729"/>
    </source>
</evidence>
<dbReference type="PANTHER" id="PTHR47700">
    <property type="entry name" value="V CHITINASE, PUTATIVE (AFU_ORTHOLOGUE AFUA_6G13720)-RELATED"/>
    <property type="match status" value="1"/>
</dbReference>
<dbReference type="PROSITE" id="PS01095">
    <property type="entry name" value="GH18_1"/>
    <property type="match status" value="1"/>
</dbReference>
<keyword evidence="5" id="KW-0964">Secreted</keyword>
<evidence type="ECO:0000256" key="1">
    <source>
        <dbReference type="ARBA" id="ARBA00000822"/>
    </source>
</evidence>
<dbReference type="Gene3D" id="3.30.60.10">
    <property type="entry name" value="Endochitinase-like"/>
    <property type="match status" value="1"/>
</dbReference>
<dbReference type="InterPro" id="IPR011583">
    <property type="entry name" value="Chitinase_II/V-like_cat"/>
</dbReference>
<proteinExistence type="inferred from homology"/>
<keyword evidence="12" id="KW-0624">Polysaccharide degradation</keyword>
<evidence type="ECO:0000256" key="5">
    <source>
        <dbReference type="ARBA" id="ARBA00022525"/>
    </source>
</evidence>
<evidence type="ECO:0000259" key="15">
    <source>
        <dbReference type="PROSITE" id="PS51910"/>
    </source>
</evidence>
<evidence type="ECO:0000256" key="10">
    <source>
        <dbReference type="ARBA" id="ARBA00023277"/>
    </source>
</evidence>
<dbReference type="SUPFAM" id="SSF54556">
    <property type="entry name" value="Chitinase insertion domain"/>
    <property type="match status" value="1"/>
</dbReference>
<keyword evidence="6" id="KW-0147">Chitin-binding</keyword>
<dbReference type="GO" id="GO:0005576">
    <property type="term" value="C:extracellular region"/>
    <property type="evidence" value="ECO:0007669"/>
    <property type="project" value="UniProtKB-SubCell"/>
</dbReference>
<dbReference type="InterPro" id="IPR029070">
    <property type="entry name" value="Chitinase_insertion_sf"/>
</dbReference>
<dbReference type="SUPFAM" id="SSF57016">
    <property type="entry name" value="Plant lectins/antimicrobial peptides"/>
    <property type="match status" value="1"/>
</dbReference>
<evidence type="ECO:0000313" key="16">
    <source>
        <dbReference type="EMBL" id="OAQ82542.1"/>
    </source>
</evidence>
<dbReference type="GO" id="GO:0008061">
    <property type="term" value="F:chitin binding"/>
    <property type="evidence" value="ECO:0007669"/>
    <property type="project" value="UniProtKB-KW"/>
</dbReference>
<dbReference type="InterPro" id="IPR053214">
    <property type="entry name" value="LysM12-like"/>
</dbReference>
<dbReference type="Pfam" id="PF00187">
    <property type="entry name" value="Chitin_bind_1"/>
    <property type="match status" value="1"/>
</dbReference>
<comment type="similarity">
    <text evidence="3">Belongs to the glycosyl hydrolase 18 family. Chitinase class V subfamily.</text>
</comment>
<keyword evidence="10" id="KW-0119">Carbohydrate metabolism</keyword>
<comment type="catalytic activity">
    <reaction evidence="1">
        <text>Random endo-hydrolysis of N-acetyl-beta-D-glucosaminide (1-&gt;4)-beta-linkages in chitin and chitodextrins.</text>
        <dbReference type="EC" id="3.2.1.14"/>
    </reaction>
</comment>
<reference evidence="16 17" key="1">
    <citation type="submission" date="2016-01" db="EMBL/GenBank/DDBJ databases">
        <title>Biosynthesis of antibiotic leucinostatins and their inhibition on Phytophthora in bio-control Purpureocillium lilacinum.</title>
        <authorList>
            <person name="Wang G."/>
            <person name="Liu Z."/>
            <person name="Lin R."/>
            <person name="Li E."/>
            <person name="Mao Z."/>
            <person name="Ling J."/>
            <person name="Yin W."/>
            <person name="Xie B."/>
        </authorList>
    </citation>
    <scope>NUCLEOTIDE SEQUENCE [LARGE SCALE GENOMIC DNA]</scope>
    <source>
        <strain evidence="16">PLBJ-1</strain>
    </source>
</reference>
<gene>
    <name evidence="16" type="ORF">VFPBJ_05127</name>
</gene>
<dbReference type="GO" id="GO:0008843">
    <property type="term" value="F:endochitinase activity"/>
    <property type="evidence" value="ECO:0007669"/>
    <property type="project" value="UniProtKB-EC"/>
</dbReference>
<dbReference type="InterPro" id="IPR036861">
    <property type="entry name" value="Endochitinase-like_sf"/>
</dbReference>
<dbReference type="GO" id="GO:0000272">
    <property type="term" value="P:polysaccharide catabolic process"/>
    <property type="evidence" value="ECO:0007669"/>
    <property type="project" value="UniProtKB-KW"/>
</dbReference>
<dbReference type="Pfam" id="PF00704">
    <property type="entry name" value="Glyco_hydro_18"/>
    <property type="match status" value="1"/>
</dbReference>
<evidence type="ECO:0000256" key="12">
    <source>
        <dbReference type="ARBA" id="ARBA00023326"/>
    </source>
</evidence>
<dbReference type="SUPFAM" id="SSF51445">
    <property type="entry name" value="(Trans)glycosidases"/>
    <property type="match status" value="1"/>
</dbReference>
<organism evidence="16 17">
    <name type="scientific">Purpureocillium lilacinum</name>
    <name type="common">Paecilomyces lilacinus</name>
    <dbReference type="NCBI Taxonomy" id="33203"/>
    <lineage>
        <taxon>Eukaryota</taxon>
        <taxon>Fungi</taxon>
        <taxon>Dikarya</taxon>
        <taxon>Ascomycota</taxon>
        <taxon>Pezizomycotina</taxon>
        <taxon>Sordariomycetes</taxon>
        <taxon>Hypocreomycetidae</taxon>
        <taxon>Hypocreales</taxon>
        <taxon>Ophiocordycipitaceae</taxon>
        <taxon>Purpureocillium</taxon>
    </lineage>
</organism>
<dbReference type="Proteomes" id="UP000078240">
    <property type="component" value="Unassembled WGS sequence"/>
</dbReference>
<dbReference type="InterPro" id="IPR001579">
    <property type="entry name" value="Glyco_hydro_18_chit_AS"/>
</dbReference>
<name>A0A179GXN8_PURLI</name>
<evidence type="ECO:0000256" key="2">
    <source>
        <dbReference type="ARBA" id="ARBA00004613"/>
    </source>
</evidence>
<evidence type="ECO:0000256" key="7">
    <source>
        <dbReference type="ARBA" id="ARBA00022801"/>
    </source>
</evidence>
<sequence>MSNLAGLNPCPLNACCNVWGQCGTTEDFCIPSPADTGAPGTAKLGSNGCISSCGMKIVNNIAPPPSFKRVGYFEAWNSERSCLHMLFIGDEDLDGVDFDWEYPGAPDIPGIPAGSQDDGKNYLRFLRLVRKELPADKTIGIAAPASYWYLKGFPIAEMAEIVDYIIYMTYDLHGQWDYGNRWSTNGCPAGDCLRHHLNHTEIIYSLAMVTKAGVPANKLIIGMALYGRSFRMTTPGCYGPDCSYAGPESAANPGRCTNTSGYISNFEIREIIARGGKVTQHSDKDGDILIYDDVQWVSWMSKERYDKQVRWITELNFGGTSDWAMDLDADYDTHAGPRGGDSGSGPIFISPDIYKERHPKVVCIPPCTFVFPPWILRTPTTINVPPATITFEENWGVETTFKGATVTIPAARITTTVVTIPPVTTTVIQVWNVVWEERESKNDHENATVIWLTSSIDIPPVTITKSTRSGETAAPVTWTFSPGPYPAHKTDKPDPPPKGFPSTVKRR</sequence>
<dbReference type="InterPro" id="IPR017853">
    <property type="entry name" value="GH"/>
</dbReference>
<keyword evidence="8" id="KW-0146">Chitin degradation</keyword>
<keyword evidence="7 13" id="KW-0378">Hydrolase</keyword>
<dbReference type="Gene3D" id="3.10.50.10">
    <property type="match status" value="1"/>
</dbReference>
<evidence type="ECO:0000256" key="9">
    <source>
        <dbReference type="ARBA" id="ARBA00023026"/>
    </source>
</evidence>